<name>U5D3V4_AMBTC</name>
<feature type="compositionally biased region" description="Basic and acidic residues" evidence="1">
    <location>
        <begin position="329"/>
        <end position="347"/>
    </location>
</feature>
<accession>U5D3V4</accession>
<dbReference type="KEGG" id="atr:18445447"/>
<keyword evidence="3" id="KW-1185">Reference proteome</keyword>
<dbReference type="Gene3D" id="3.40.50.11960">
    <property type="match status" value="1"/>
</dbReference>
<dbReference type="Proteomes" id="UP000017836">
    <property type="component" value="Unassembled WGS sequence"/>
</dbReference>
<dbReference type="HOGENOM" id="CLU_061663_0_0_1"/>
<dbReference type="OMA" id="YGWTIDT"/>
<dbReference type="PANTHER" id="PTHR14659:SF1">
    <property type="entry name" value="ALPHA- AND GAMMA-ADAPTIN-BINDING PROTEIN P34"/>
    <property type="match status" value="1"/>
</dbReference>
<dbReference type="GO" id="GO:0005525">
    <property type="term" value="F:GTP binding"/>
    <property type="evidence" value="ECO:0007669"/>
    <property type="project" value="InterPro"/>
</dbReference>
<dbReference type="InterPro" id="IPR019341">
    <property type="entry name" value="Alpha/Gamma-adaptin-bd_p34"/>
</dbReference>
<dbReference type="AlphaFoldDB" id="U5D3V4"/>
<evidence type="ECO:0000256" key="1">
    <source>
        <dbReference type="SAM" id="MobiDB-lite"/>
    </source>
</evidence>
<dbReference type="GO" id="GO:0003924">
    <property type="term" value="F:GTPase activity"/>
    <property type="evidence" value="ECO:0007669"/>
    <property type="project" value="InterPro"/>
</dbReference>
<dbReference type="OrthoDB" id="10261384at2759"/>
<dbReference type="InterPro" id="IPR027417">
    <property type="entry name" value="P-loop_NTPase"/>
</dbReference>
<organism evidence="2 3">
    <name type="scientific">Amborella trichopoda</name>
    <dbReference type="NCBI Taxonomy" id="13333"/>
    <lineage>
        <taxon>Eukaryota</taxon>
        <taxon>Viridiplantae</taxon>
        <taxon>Streptophyta</taxon>
        <taxon>Embryophyta</taxon>
        <taxon>Tracheophyta</taxon>
        <taxon>Spermatophyta</taxon>
        <taxon>Magnoliopsida</taxon>
        <taxon>Amborellales</taxon>
        <taxon>Amborellaceae</taxon>
        <taxon>Amborella</taxon>
    </lineage>
</organism>
<evidence type="ECO:0000313" key="2">
    <source>
        <dbReference type="EMBL" id="ERN17114.1"/>
    </source>
</evidence>
<dbReference type="STRING" id="13333.U5D3V4"/>
<dbReference type="PANTHER" id="PTHR14659">
    <property type="entry name" value="ALPHA- AND GAMMA-ADAPTIN-BINDING PROTEIN P34"/>
    <property type="match status" value="1"/>
</dbReference>
<protein>
    <submittedName>
        <fullName evidence="2">Uncharacterized protein</fullName>
    </submittedName>
</protein>
<proteinExistence type="predicted"/>
<dbReference type="SUPFAM" id="SSF52540">
    <property type="entry name" value="P-loop containing nucleoside triphosphate hydrolases"/>
    <property type="match status" value="1"/>
</dbReference>
<sequence length="460" mass="51762">MGREMRVDSVDPEERPGILLVGAPNVGKRTILSRMLSTDFVSDSSYEPSCYGWTIDTKYYAADVSIWMSHLETGTIMDTSPIANHLAALVMVFDMNNMSSFGVLREWVSSGVDIENFDILLCIGNKADLLPGHFAHAEYRRRLQKLGESSSDPHPEFMDYGIRETDGSSLLGEEEDEQSSEIKKSCLEWCGKHGIEYVEACAANADFDRCLSIDGDLQGIERLLGALSAHMWPGMIMKSMKNKLDMHPPIDRDDFSDDSEFEIEYERLSNGSAEPWDHMENSSASFNTPTELSVSRELINEVGSELQVRSLTDEAKVESLTATGGLISKQEEPANREAENSSSKQEETIIKEAEDSNFNQEEPGIMVTDDPLSKQEDSVMRETEDPHYRQEPVIREVENGNSEEIIEGGRDENLEQLMCEISHMRENLRLMPDFQRREMAAKLAMKMAAMFDDGDEDDSD</sequence>
<gene>
    <name evidence="2" type="ORF">AMTR_s00044p00111360</name>
</gene>
<dbReference type="EMBL" id="KI392384">
    <property type="protein sequence ID" value="ERN17114.1"/>
    <property type="molecule type" value="Genomic_DNA"/>
</dbReference>
<dbReference type="Pfam" id="PF00071">
    <property type="entry name" value="Ras"/>
    <property type="match status" value="1"/>
</dbReference>
<feature type="region of interest" description="Disordered" evidence="1">
    <location>
        <begin position="322"/>
        <end position="347"/>
    </location>
</feature>
<dbReference type="Gramene" id="ERN17114">
    <property type="protein sequence ID" value="ERN17114"/>
    <property type="gene ID" value="AMTR_s00044p00111360"/>
</dbReference>
<evidence type="ECO:0000313" key="3">
    <source>
        <dbReference type="Proteomes" id="UP000017836"/>
    </source>
</evidence>
<dbReference type="eggNOG" id="KOG4273">
    <property type="taxonomic scope" value="Eukaryota"/>
</dbReference>
<reference evidence="3" key="1">
    <citation type="journal article" date="2013" name="Science">
        <title>The Amborella genome and the evolution of flowering plants.</title>
        <authorList>
            <consortium name="Amborella Genome Project"/>
        </authorList>
    </citation>
    <scope>NUCLEOTIDE SEQUENCE [LARGE SCALE GENOMIC DNA]</scope>
</reference>
<dbReference type="Pfam" id="PF10199">
    <property type="entry name" value="Adaptin_binding"/>
    <property type="match status" value="1"/>
</dbReference>
<dbReference type="InterPro" id="IPR001806">
    <property type="entry name" value="Small_GTPase"/>
</dbReference>